<dbReference type="EMBL" id="NMUH01002055">
    <property type="protein sequence ID" value="MQL97476.1"/>
    <property type="molecule type" value="Genomic_DNA"/>
</dbReference>
<dbReference type="Proteomes" id="UP000652761">
    <property type="component" value="Unassembled WGS sequence"/>
</dbReference>
<evidence type="ECO:0000313" key="2">
    <source>
        <dbReference type="Proteomes" id="UP000652761"/>
    </source>
</evidence>
<protein>
    <submittedName>
        <fullName evidence="1">Uncharacterized protein</fullName>
    </submittedName>
</protein>
<dbReference type="AlphaFoldDB" id="A0A843VR62"/>
<sequence>MEHHFFVRWNCPLNILAFSKKNFSCIKVPYGPFLTRQGAGASAFMQRVLGFSSKPPSTFWQSKSSGVSNGDLWTPLILFGSNIVYRTGPAGIVPWTRWHKQRPGTRHRVVGPAIEQRV</sequence>
<organism evidence="1 2">
    <name type="scientific">Colocasia esculenta</name>
    <name type="common">Wild taro</name>
    <name type="synonym">Arum esculentum</name>
    <dbReference type="NCBI Taxonomy" id="4460"/>
    <lineage>
        <taxon>Eukaryota</taxon>
        <taxon>Viridiplantae</taxon>
        <taxon>Streptophyta</taxon>
        <taxon>Embryophyta</taxon>
        <taxon>Tracheophyta</taxon>
        <taxon>Spermatophyta</taxon>
        <taxon>Magnoliopsida</taxon>
        <taxon>Liliopsida</taxon>
        <taxon>Araceae</taxon>
        <taxon>Aroideae</taxon>
        <taxon>Colocasieae</taxon>
        <taxon>Colocasia</taxon>
    </lineage>
</organism>
<reference evidence="1" key="1">
    <citation type="submission" date="2017-07" db="EMBL/GenBank/DDBJ databases">
        <title>Taro Niue Genome Assembly and Annotation.</title>
        <authorList>
            <person name="Atibalentja N."/>
            <person name="Keating K."/>
            <person name="Fields C.J."/>
        </authorList>
    </citation>
    <scope>NUCLEOTIDE SEQUENCE</scope>
    <source>
        <strain evidence="1">Niue_2</strain>
        <tissue evidence="1">Leaf</tissue>
    </source>
</reference>
<name>A0A843VR62_COLES</name>
<keyword evidence="2" id="KW-1185">Reference proteome</keyword>
<comment type="caution">
    <text evidence="1">The sequence shown here is derived from an EMBL/GenBank/DDBJ whole genome shotgun (WGS) entry which is preliminary data.</text>
</comment>
<evidence type="ECO:0000313" key="1">
    <source>
        <dbReference type="EMBL" id="MQL97476.1"/>
    </source>
</evidence>
<gene>
    <name evidence="1" type="ORF">Taro_030167</name>
</gene>
<proteinExistence type="predicted"/>
<accession>A0A843VR62</accession>